<evidence type="ECO:0000313" key="4">
    <source>
        <dbReference type="Proteomes" id="UP001596043"/>
    </source>
</evidence>
<keyword evidence="3" id="KW-0695">RNA-directed DNA polymerase</keyword>
<protein>
    <submittedName>
        <fullName evidence="3">Group II intron reverse transcriptase/maturase</fullName>
        <ecNumber evidence="3">2.7.7.49</ecNumber>
    </submittedName>
</protein>
<dbReference type="PANTHER" id="PTHR34047">
    <property type="entry name" value="NUCLEAR INTRON MATURASE 1, MITOCHONDRIAL-RELATED"/>
    <property type="match status" value="1"/>
</dbReference>
<sequence length="483" mass="56304">MKHASELRGYWNSIDWNHVEYKVRLLQMRIVKATKAGQHRKVKSLQWILQNSYYAKLLAVKRVTSNKGRNTPGVDKEVWSYPTQKLKGALSLNRKGYKAKPLRRVYIPKANGKQRPLGIPTMKDRAMQALLLLTLEPIAETTADLNSYGFRPKRCCADAIEQCFVVFGNRYCAKWILEADIKGCFDNINHNWLLNNIPIDKYILSQWLKAGIIEHGFFKHTEKGTPQGGIISPTLANLTLDGLEKYIYDACGVWRTPIGNRNSVGQKLQISFVRYADDFIVSAANKEVLQNVVRPAIEEFLKPRGLSLQVEKTKITHIDQGFDFLGQNVRKYNGKLLIKPSKKSIKNFKQKVHHFIRKSGSLSTYEVILYLNALKRGWGNYHRHVVSKAIFSKMDHDIFQALWRWAKRKHGNKSRRWIKNKYWKSIGNRNWVFTAYRGDKPVHLLRLDKIPIKRFIKIRHGANPFDEQWDDYFKTRKGRRVRK</sequence>
<dbReference type="GO" id="GO:0003964">
    <property type="term" value="F:RNA-directed DNA polymerase activity"/>
    <property type="evidence" value="ECO:0007669"/>
    <property type="project" value="UniProtKB-KW"/>
</dbReference>
<dbReference type="InterPro" id="IPR013597">
    <property type="entry name" value="Mat_intron_G2"/>
</dbReference>
<evidence type="ECO:0000256" key="1">
    <source>
        <dbReference type="ARBA" id="ARBA00034120"/>
    </source>
</evidence>
<comment type="caution">
    <text evidence="3">The sequence shown here is derived from an EMBL/GenBank/DDBJ whole genome shotgun (WGS) entry which is preliminary data.</text>
</comment>
<dbReference type="RefSeq" id="WP_379979093.1">
    <property type="nucleotide sequence ID" value="NZ_JBHSFV010000007.1"/>
</dbReference>
<dbReference type="InterPro" id="IPR051083">
    <property type="entry name" value="GrpII_Intron_Splice-Mob/Def"/>
</dbReference>
<keyword evidence="4" id="KW-1185">Reference proteome</keyword>
<dbReference type="Pfam" id="PF13655">
    <property type="entry name" value="RVT_N"/>
    <property type="match status" value="1"/>
</dbReference>
<dbReference type="CDD" id="cd01651">
    <property type="entry name" value="RT_G2_intron"/>
    <property type="match status" value="1"/>
</dbReference>
<dbReference type="EMBL" id="JBHSFV010000007">
    <property type="protein sequence ID" value="MFC4634638.1"/>
    <property type="molecule type" value="Genomic_DNA"/>
</dbReference>
<dbReference type="EC" id="2.7.7.49" evidence="3"/>
<reference evidence="4" key="1">
    <citation type="journal article" date="2019" name="Int. J. Syst. Evol. Microbiol.">
        <title>The Global Catalogue of Microorganisms (GCM) 10K type strain sequencing project: providing services to taxonomists for standard genome sequencing and annotation.</title>
        <authorList>
            <consortium name="The Broad Institute Genomics Platform"/>
            <consortium name="The Broad Institute Genome Sequencing Center for Infectious Disease"/>
            <person name="Wu L."/>
            <person name="Ma J."/>
        </authorList>
    </citation>
    <scope>NUCLEOTIDE SEQUENCE [LARGE SCALE GENOMIC DNA]</scope>
    <source>
        <strain evidence="4">YJ-61-S</strain>
    </source>
</reference>
<dbReference type="InterPro" id="IPR030931">
    <property type="entry name" value="Group_II_RT_mat"/>
</dbReference>
<dbReference type="NCBIfam" id="TIGR04416">
    <property type="entry name" value="group_II_RT_mat"/>
    <property type="match status" value="1"/>
</dbReference>
<dbReference type="InterPro" id="IPR025960">
    <property type="entry name" value="RVT_N"/>
</dbReference>
<dbReference type="InterPro" id="IPR043502">
    <property type="entry name" value="DNA/RNA_pol_sf"/>
</dbReference>
<keyword evidence="3" id="KW-0808">Transferase</keyword>
<proteinExistence type="inferred from homology"/>
<dbReference type="PANTHER" id="PTHR34047:SF8">
    <property type="entry name" value="PROTEIN YKFC"/>
    <property type="match status" value="1"/>
</dbReference>
<dbReference type="InterPro" id="IPR000477">
    <property type="entry name" value="RT_dom"/>
</dbReference>
<dbReference type="PROSITE" id="PS50878">
    <property type="entry name" value="RT_POL"/>
    <property type="match status" value="1"/>
</dbReference>
<evidence type="ECO:0000313" key="3">
    <source>
        <dbReference type="EMBL" id="MFC4634638.1"/>
    </source>
</evidence>
<accession>A0ABV9HYL7</accession>
<evidence type="ECO:0000259" key="2">
    <source>
        <dbReference type="PROSITE" id="PS50878"/>
    </source>
</evidence>
<dbReference type="Proteomes" id="UP001596043">
    <property type="component" value="Unassembled WGS sequence"/>
</dbReference>
<dbReference type="Pfam" id="PF00078">
    <property type="entry name" value="RVT_1"/>
    <property type="match status" value="1"/>
</dbReference>
<comment type="similarity">
    <text evidence="1">Belongs to the bacterial reverse transcriptase family.</text>
</comment>
<keyword evidence="3" id="KW-0548">Nucleotidyltransferase</keyword>
<name>A0ABV9HYL7_9FLAO</name>
<gene>
    <name evidence="3" type="primary">ltrA</name>
    <name evidence="3" type="ORF">ACFO3O_12005</name>
</gene>
<organism evidence="3 4">
    <name type="scientific">Dokdonia ponticola</name>
    <dbReference type="NCBI Taxonomy" id="2041041"/>
    <lineage>
        <taxon>Bacteria</taxon>
        <taxon>Pseudomonadati</taxon>
        <taxon>Bacteroidota</taxon>
        <taxon>Flavobacteriia</taxon>
        <taxon>Flavobacteriales</taxon>
        <taxon>Flavobacteriaceae</taxon>
        <taxon>Dokdonia</taxon>
    </lineage>
</organism>
<dbReference type="SUPFAM" id="SSF56672">
    <property type="entry name" value="DNA/RNA polymerases"/>
    <property type="match status" value="1"/>
</dbReference>
<dbReference type="Pfam" id="PF08388">
    <property type="entry name" value="GIIM"/>
    <property type="match status" value="1"/>
</dbReference>
<feature type="domain" description="Reverse transcriptase" evidence="2">
    <location>
        <begin position="88"/>
        <end position="329"/>
    </location>
</feature>